<accession>A0A0E3BVL3</accession>
<reference evidence="2 3" key="1">
    <citation type="submission" date="2013-09" db="EMBL/GenBank/DDBJ databases">
        <title>High correlation between genotypes and phenotypes of environmental bacteria Comamonas testosteroni strains.</title>
        <authorList>
            <person name="Liu L."/>
            <person name="Zhu W."/>
            <person name="Xia X."/>
            <person name="Xu B."/>
            <person name="Luo M."/>
            <person name="Wang G."/>
        </authorList>
    </citation>
    <scope>NUCLEOTIDE SEQUENCE [LARGE SCALE GENOMIC DNA]</scope>
    <source>
        <strain evidence="2 3">DF2</strain>
    </source>
</reference>
<keyword evidence="1" id="KW-0812">Transmembrane</keyword>
<gene>
    <name evidence="2" type="ORF">P608_09945</name>
</gene>
<evidence type="ECO:0000256" key="1">
    <source>
        <dbReference type="SAM" id="Phobius"/>
    </source>
</evidence>
<dbReference type="Proteomes" id="UP000029549">
    <property type="component" value="Unassembled WGS sequence"/>
</dbReference>
<sequence length="70" mass="7209">MHLFGKRATYAVPFTGETTCAGAFKLAGLVFTVVTFALAITFPVLVVRVLVTVCGSADSACLIGSAVLTL</sequence>
<keyword evidence="1" id="KW-1133">Transmembrane helix</keyword>
<keyword evidence="3" id="KW-1185">Reference proteome</keyword>
<evidence type="ECO:0000313" key="3">
    <source>
        <dbReference type="Proteomes" id="UP000029549"/>
    </source>
</evidence>
<organism evidence="2 3">
    <name type="scientific">Comamonas thiooxydans</name>
    <dbReference type="NCBI Taxonomy" id="363952"/>
    <lineage>
        <taxon>Bacteria</taxon>
        <taxon>Pseudomonadati</taxon>
        <taxon>Pseudomonadota</taxon>
        <taxon>Betaproteobacteria</taxon>
        <taxon>Burkholderiales</taxon>
        <taxon>Comamonadaceae</taxon>
        <taxon>Comamonas</taxon>
    </lineage>
</organism>
<feature type="transmembrane region" description="Helical" evidence="1">
    <location>
        <begin position="26"/>
        <end position="51"/>
    </location>
</feature>
<comment type="caution">
    <text evidence="2">The sequence shown here is derived from an EMBL/GenBank/DDBJ whole genome shotgun (WGS) entry which is preliminary data.</text>
</comment>
<name>A0A0E3BVL3_9BURK</name>
<evidence type="ECO:0000313" key="2">
    <source>
        <dbReference type="EMBL" id="KGH12953.1"/>
    </source>
</evidence>
<protein>
    <submittedName>
        <fullName evidence="2">Uncharacterized protein</fullName>
    </submittedName>
</protein>
<keyword evidence="1" id="KW-0472">Membrane</keyword>
<dbReference type="EMBL" id="AWTP01000103">
    <property type="protein sequence ID" value="KGH12953.1"/>
    <property type="molecule type" value="Genomic_DNA"/>
</dbReference>
<dbReference type="AlphaFoldDB" id="A0A0E3BVL3"/>
<proteinExistence type="predicted"/>